<keyword evidence="10" id="KW-1185">Reference proteome</keyword>
<dbReference type="Gene3D" id="1.20.1640.10">
    <property type="entry name" value="Multidrug efflux transporter AcrB transmembrane domain"/>
    <property type="match status" value="2"/>
</dbReference>
<feature type="transmembrane region" description="Helical" evidence="7">
    <location>
        <begin position="833"/>
        <end position="854"/>
    </location>
</feature>
<dbReference type="InterPro" id="IPR000731">
    <property type="entry name" value="SSD"/>
</dbReference>
<keyword evidence="2 7" id="KW-0812">Transmembrane</keyword>
<keyword evidence="4 7" id="KW-0472">Membrane</keyword>
<dbReference type="PROSITE" id="PS50156">
    <property type="entry name" value="SSD"/>
    <property type="match status" value="1"/>
</dbReference>
<evidence type="ECO:0000313" key="9">
    <source>
        <dbReference type="Ensembl" id="ENSCINP00000033280.1"/>
    </source>
</evidence>
<dbReference type="InterPro" id="IPR053958">
    <property type="entry name" value="HMGCR/SNAP/NPC1-like_SSD"/>
</dbReference>
<name>H2XUE6_CIOIN</name>
<evidence type="ECO:0000259" key="8">
    <source>
        <dbReference type="PROSITE" id="PS50156"/>
    </source>
</evidence>
<feature type="transmembrane region" description="Helical" evidence="7">
    <location>
        <begin position="504"/>
        <end position="523"/>
    </location>
</feature>
<feature type="transmembrane region" description="Helical" evidence="7">
    <location>
        <begin position="477"/>
        <end position="498"/>
    </location>
</feature>
<dbReference type="Ensembl" id="ENSCINT00000032516.1">
    <property type="protein sequence ID" value="ENSCINP00000033280.1"/>
    <property type="gene ID" value="ENSCING00000019702.1"/>
</dbReference>
<dbReference type="Pfam" id="PF12349">
    <property type="entry name" value="Sterol-sensing"/>
    <property type="match status" value="1"/>
</dbReference>
<dbReference type="GO" id="GO:0016020">
    <property type="term" value="C:membrane"/>
    <property type="evidence" value="ECO:0000318"/>
    <property type="project" value="GO_Central"/>
</dbReference>
<keyword evidence="3 7" id="KW-1133">Transmembrane helix</keyword>
<evidence type="ECO:0000256" key="7">
    <source>
        <dbReference type="SAM" id="Phobius"/>
    </source>
</evidence>
<dbReference type="EMBL" id="EAAA01000797">
    <property type="status" value="NOT_ANNOTATED_CDS"/>
    <property type="molecule type" value="Genomic_DNA"/>
</dbReference>
<reference evidence="9" key="2">
    <citation type="journal article" date="2008" name="Genome Biol.">
        <title>Improved genome assembly and evidence-based global gene model set for the chordate Ciona intestinalis: new insight into intron and operon populations.</title>
        <authorList>
            <person name="Satou Y."/>
            <person name="Mineta K."/>
            <person name="Ogasawara M."/>
            <person name="Sasakura Y."/>
            <person name="Shoguchi E."/>
            <person name="Ueno K."/>
            <person name="Yamada L."/>
            <person name="Matsumoto J."/>
            <person name="Wasserscheid J."/>
            <person name="Dewar K."/>
            <person name="Wiley G.B."/>
            <person name="Macmil S.L."/>
            <person name="Roe B.A."/>
            <person name="Zeller R.W."/>
            <person name="Hastings K.E."/>
            <person name="Lemaire P."/>
            <person name="Lindquist E."/>
            <person name="Endo T."/>
            <person name="Hotta K."/>
            <person name="Inaba K."/>
        </authorList>
    </citation>
    <scope>NUCLEOTIDE SEQUENCE [LARGE SCALE GENOMIC DNA]</scope>
    <source>
        <strain evidence="9">wild type</strain>
    </source>
</reference>
<dbReference type="Proteomes" id="UP000008144">
    <property type="component" value="Chromosome 11"/>
</dbReference>
<evidence type="ECO:0000256" key="2">
    <source>
        <dbReference type="ARBA" id="ARBA00022692"/>
    </source>
</evidence>
<dbReference type="STRING" id="7719.ENSCINP00000033280"/>
<feature type="domain" description="SSD" evidence="8">
    <location>
        <begin position="415"/>
        <end position="529"/>
    </location>
</feature>
<proteinExistence type="inferred from homology"/>
<dbReference type="OMA" id="NGLLAMC"/>
<dbReference type="SUPFAM" id="SSF82866">
    <property type="entry name" value="Multidrug efflux transporter AcrB transmembrane domain"/>
    <property type="match status" value="2"/>
</dbReference>
<evidence type="ECO:0000256" key="1">
    <source>
        <dbReference type="ARBA" id="ARBA00004141"/>
    </source>
</evidence>
<feature type="transmembrane region" description="Helical" evidence="7">
    <location>
        <begin position="861"/>
        <end position="885"/>
    </location>
</feature>
<protein>
    <recommendedName>
        <fullName evidence="8">SSD domain-containing protein</fullName>
    </recommendedName>
</protein>
<dbReference type="PANTHER" id="PTHR45951:SF3">
    <property type="entry name" value="PROTEIN DISPATCHED"/>
    <property type="match status" value="1"/>
</dbReference>
<feature type="transmembrane region" description="Helical" evidence="7">
    <location>
        <begin position="369"/>
        <end position="392"/>
    </location>
</feature>
<evidence type="ECO:0000256" key="4">
    <source>
        <dbReference type="ARBA" id="ARBA00023136"/>
    </source>
</evidence>
<dbReference type="AlphaFoldDB" id="H2XUE6"/>
<dbReference type="PANTHER" id="PTHR45951">
    <property type="entry name" value="PROTEIN DISPATCHED-RELATED"/>
    <property type="match status" value="1"/>
</dbReference>
<keyword evidence="5" id="KW-0325">Glycoprotein</keyword>
<dbReference type="InterPro" id="IPR052081">
    <property type="entry name" value="Dispatched_Hh_regulator"/>
</dbReference>
<dbReference type="GO" id="GO:0007224">
    <property type="term" value="P:smoothened signaling pathway"/>
    <property type="evidence" value="ECO:0000318"/>
    <property type="project" value="GO_Central"/>
</dbReference>
<reference evidence="9" key="4">
    <citation type="submission" date="2025-09" db="UniProtKB">
        <authorList>
            <consortium name="Ensembl"/>
        </authorList>
    </citation>
    <scope>IDENTIFICATION</scope>
</reference>
<dbReference type="InParanoid" id="H2XUE6"/>
<feature type="transmembrane region" description="Helical" evidence="7">
    <location>
        <begin position="579"/>
        <end position="597"/>
    </location>
</feature>
<evidence type="ECO:0000313" key="10">
    <source>
        <dbReference type="Proteomes" id="UP000008144"/>
    </source>
</evidence>
<comment type="similarity">
    <text evidence="6">Belongs to the dispatched family.</text>
</comment>
<evidence type="ECO:0000256" key="3">
    <source>
        <dbReference type="ARBA" id="ARBA00022989"/>
    </source>
</evidence>
<evidence type="ECO:0000256" key="5">
    <source>
        <dbReference type="ARBA" id="ARBA00023180"/>
    </source>
</evidence>
<feature type="transmembrane region" description="Helical" evidence="7">
    <location>
        <begin position="964"/>
        <end position="988"/>
    </location>
</feature>
<reference evidence="10" key="1">
    <citation type="journal article" date="2002" name="Science">
        <title>The draft genome of Ciona intestinalis: insights into chordate and vertebrate origins.</title>
        <authorList>
            <person name="Dehal P."/>
            <person name="Satou Y."/>
            <person name="Campbell R.K."/>
            <person name="Chapman J."/>
            <person name="Degnan B."/>
            <person name="De Tomaso A."/>
            <person name="Davidson B."/>
            <person name="Di Gregorio A."/>
            <person name="Gelpke M."/>
            <person name="Goodstein D.M."/>
            <person name="Harafuji N."/>
            <person name="Hastings K.E."/>
            <person name="Ho I."/>
            <person name="Hotta K."/>
            <person name="Huang W."/>
            <person name="Kawashima T."/>
            <person name="Lemaire P."/>
            <person name="Martinez D."/>
            <person name="Meinertzhagen I.A."/>
            <person name="Necula S."/>
            <person name="Nonaka M."/>
            <person name="Putnam N."/>
            <person name="Rash S."/>
            <person name="Saiga H."/>
            <person name="Satake M."/>
            <person name="Terry A."/>
            <person name="Yamada L."/>
            <person name="Wang H.G."/>
            <person name="Awazu S."/>
            <person name="Azumi K."/>
            <person name="Boore J."/>
            <person name="Branno M."/>
            <person name="Chin-Bow S."/>
            <person name="DeSantis R."/>
            <person name="Doyle S."/>
            <person name="Francino P."/>
            <person name="Keys D.N."/>
            <person name="Haga S."/>
            <person name="Hayashi H."/>
            <person name="Hino K."/>
            <person name="Imai K.S."/>
            <person name="Inaba K."/>
            <person name="Kano S."/>
            <person name="Kobayashi K."/>
            <person name="Kobayashi M."/>
            <person name="Lee B.I."/>
            <person name="Makabe K.W."/>
            <person name="Manohar C."/>
            <person name="Matassi G."/>
            <person name="Medina M."/>
            <person name="Mochizuki Y."/>
            <person name="Mount S."/>
            <person name="Morishita T."/>
            <person name="Miura S."/>
            <person name="Nakayama A."/>
            <person name="Nishizaka S."/>
            <person name="Nomoto H."/>
            <person name="Ohta F."/>
            <person name="Oishi K."/>
            <person name="Rigoutsos I."/>
            <person name="Sano M."/>
            <person name="Sasaki A."/>
            <person name="Sasakura Y."/>
            <person name="Shoguchi E."/>
            <person name="Shin-i T."/>
            <person name="Spagnuolo A."/>
            <person name="Stainier D."/>
            <person name="Suzuki M.M."/>
            <person name="Tassy O."/>
            <person name="Takatori N."/>
            <person name="Tokuoka M."/>
            <person name="Yagi K."/>
            <person name="Yoshizaki F."/>
            <person name="Wada S."/>
            <person name="Zhang C."/>
            <person name="Hyatt P.D."/>
            <person name="Larimer F."/>
            <person name="Detter C."/>
            <person name="Doggett N."/>
            <person name="Glavina T."/>
            <person name="Hawkins T."/>
            <person name="Richardson P."/>
            <person name="Lucas S."/>
            <person name="Kohara Y."/>
            <person name="Levine M."/>
            <person name="Satoh N."/>
            <person name="Rokhsar D.S."/>
        </authorList>
    </citation>
    <scope>NUCLEOTIDE SEQUENCE [LARGE SCALE GENOMIC DNA]</scope>
</reference>
<evidence type="ECO:0000256" key="6">
    <source>
        <dbReference type="ARBA" id="ARBA00038046"/>
    </source>
</evidence>
<organism evidence="9 10">
    <name type="scientific">Ciona intestinalis</name>
    <name type="common">Transparent sea squirt</name>
    <name type="synonym">Ascidia intestinalis</name>
    <dbReference type="NCBI Taxonomy" id="7719"/>
    <lineage>
        <taxon>Eukaryota</taxon>
        <taxon>Metazoa</taxon>
        <taxon>Chordata</taxon>
        <taxon>Tunicata</taxon>
        <taxon>Ascidiacea</taxon>
        <taxon>Phlebobranchia</taxon>
        <taxon>Cionidae</taxon>
        <taxon>Ciona</taxon>
    </lineage>
</organism>
<feature type="transmembrane region" description="Helical" evidence="7">
    <location>
        <begin position="404"/>
        <end position="429"/>
    </location>
</feature>
<feature type="transmembrane region" description="Helical" evidence="7">
    <location>
        <begin position="929"/>
        <end position="952"/>
    </location>
</feature>
<dbReference type="GeneTree" id="ENSGT00940000168705"/>
<feature type="transmembrane region" description="Helical" evidence="7">
    <location>
        <begin position="43"/>
        <end position="64"/>
    </location>
</feature>
<accession>H2XUE6</accession>
<comment type="subcellular location">
    <subcellularLocation>
        <location evidence="1">Membrane</location>
        <topology evidence="1">Multi-pass membrane protein</topology>
    </subcellularLocation>
</comment>
<dbReference type="HOGENOM" id="CLU_004076_0_1_1"/>
<sequence length="997" mass="112700">MSGNRNKQSYEDVLKNIERKRINRENEELNIGWYCWLLSEYPALIIFLCVCLSSTLLVVTLVYGELPDFSDPAKGFEVRGTELSDRLVTWENMMNQTGYNSTLSNYPYVYLKRKALMGKVGPCLAPFCGHAIYLKQNIVNMKLSTIKKEITIYAGEPIVKLGYSRWIYEATDGVTLWSLQSLLQMCKTAHQILDHQEYPEVCLRKTLSSCCPTISLANHVAYISGVKSCFNLTQDDVLKAEQVLMLCAPYYCSGDLQLGCNSSDLNTLNRYMSGSRCGNVPGVCTDAVYNIFHYLIQGSLCTNHSMRFNFTLSSVFLPAYTGKGMLDLYYDKFHNQPQQNSIRVSSIDFGVDGLVFEDLLLADSIYPGVAMLLLLVIVWIYTSSLFITTMHLVATTAAMVTSYFIYQFIFDVTFFPFLNLTSTLVMLGLSTDHILVLYSTWKRCCSEDKVYERVTTKHPVGRRIGVVAKSTMRHVGWSLFVTSFTTSSAFFSNAWSSVSAIKCFGIYTGLAVLCNLIFALTWLPASIIFHHKYLQFTCNTKSVFCCIIRLFTRIRNQASEVSRVFFHQIQVLLVVRFRILWVTFFTLLAITSMYIVVFNPGFQLPRSASYLQFFEQKHLFEQYPLQQRYFDFDKDYKGFLSVRFIFGIEPIDDGNPRNPDDKGNIHFTRFNVSDPQSQRWLLNFCTILRSHKFYREPENSQFSSMCFIETLKKWIESRPCKTGAPCCKMTKFPYKPNVFELCLKEAISRLNVVPQLQLFPSSPGPRFDSKDSIRSVIIEFPTNQKTSSTQSEIAEFVKEIEETLQVHVDSAPRTLAGGWFVSSLNLYALQTSLYTGTLTSVGISLLVAQIVILITSRNLVVSIFVNLSIGGVIFVTVATLALAGWELNVLESVTVSISVGLSVDFTAHYAIAYLLAPEKSDRQRRVEHALARIGSAIATAAFTTFLAGLGMLPASVLAYKRFGIFLMVIMTSSWVYSNYFFLGLLSLLGPQGNCGSL</sequence>
<reference evidence="9" key="3">
    <citation type="submission" date="2025-08" db="UniProtKB">
        <authorList>
            <consortium name="Ensembl"/>
        </authorList>
    </citation>
    <scope>IDENTIFICATION</scope>
</reference>
<feature type="transmembrane region" description="Helical" evidence="7">
    <location>
        <begin position="897"/>
        <end position="917"/>
    </location>
</feature>